<reference evidence="9 10" key="1">
    <citation type="submission" date="2024-06" db="EMBL/GenBank/DDBJ databases">
        <title>Chitinophaga defluvii sp. nov., isolated from municipal sewage.</title>
        <authorList>
            <person name="Zhang L."/>
        </authorList>
    </citation>
    <scope>NUCLEOTIDE SEQUENCE [LARGE SCALE GENOMIC DNA]</scope>
    <source>
        <strain evidence="9 10">H8</strain>
    </source>
</reference>
<dbReference type="Pfam" id="PF02472">
    <property type="entry name" value="ExbD"/>
    <property type="match status" value="1"/>
</dbReference>
<feature type="compositionally biased region" description="Basic residues" evidence="8">
    <location>
        <begin position="9"/>
        <end position="21"/>
    </location>
</feature>
<evidence type="ECO:0000256" key="7">
    <source>
        <dbReference type="RuleBase" id="RU003879"/>
    </source>
</evidence>
<dbReference type="RefSeq" id="WP_354661500.1">
    <property type="nucleotide sequence ID" value="NZ_JBEXAC010000002.1"/>
</dbReference>
<comment type="subcellular location">
    <subcellularLocation>
        <location evidence="1">Cell membrane</location>
        <topology evidence="1">Single-pass membrane protein</topology>
    </subcellularLocation>
    <subcellularLocation>
        <location evidence="7">Cell membrane</location>
        <topology evidence="7">Single-pass type II membrane protein</topology>
    </subcellularLocation>
</comment>
<comment type="similarity">
    <text evidence="2 7">Belongs to the ExbD/TolR family.</text>
</comment>
<evidence type="ECO:0000313" key="9">
    <source>
        <dbReference type="EMBL" id="MET6998933.1"/>
    </source>
</evidence>
<evidence type="ECO:0000256" key="8">
    <source>
        <dbReference type="SAM" id="MobiDB-lite"/>
    </source>
</evidence>
<sequence length="173" mass="19380">MAEMNIQQRGRKGSIRNNKKSTRVDMTPMVDLGFLLITFFMLTTALSQPKTMNLLMPRSDGPPSPLPASKALTVLLGSNNRIAYYEGLGDDQTQPPQVKYASFSNAQGIRDIINTKKQQVLLQYGKNELMVLIKATAAANYKNVVDIMDEMLINHIDRYAIVDITPAEQDYLK</sequence>
<dbReference type="Proteomes" id="UP001549749">
    <property type="component" value="Unassembled WGS sequence"/>
</dbReference>
<keyword evidence="6" id="KW-0472">Membrane</keyword>
<protein>
    <submittedName>
        <fullName evidence="9">Biopolymer transporter ExbD</fullName>
    </submittedName>
</protein>
<name>A0ABV2T7F2_9BACT</name>
<gene>
    <name evidence="9" type="ORF">ABR189_16225</name>
</gene>
<evidence type="ECO:0000256" key="6">
    <source>
        <dbReference type="ARBA" id="ARBA00023136"/>
    </source>
</evidence>
<keyword evidence="7" id="KW-0813">Transport</keyword>
<dbReference type="InterPro" id="IPR003400">
    <property type="entry name" value="ExbD"/>
</dbReference>
<evidence type="ECO:0000256" key="1">
    <source>
        <dbReference type="ARBA" id="ARBA00004162"/>
    </source>
</evidence>
<evidence type="ECO:0000256" key="5">
    <source>
        <dbReference type="ARBA" id="ARBA00022989"/>
    </source>
</evidence>
<accession>A0ABV2T7F2</accession>
<evidence type="ECO:0000313" key="10">
    <source>
        <dbReference type="Proteomes" id="UP001549749"/>
    </source>
</evidence>
<evidence type="ECO:0000256" key="3">
    <source>
        <dbReference type="ARBA" id="ARBA00022475"/>
    </source>
</evidence>
<organism evidence="9 10">
    <name type="scientific">Chitinophaga defluvii</name>
    <dbReference type="NCBI Taxonomy" id="3163343"/>
    <lineage>
        <taxon>Bacteria</taxon>
        <taxon>Pseudomonadati</taxon>
        <taxon>Bacteroidota</taxon>
        <taxon>Chitinophagia</taxon>
        <taxon>Chitinophagales</taxon>
        <taxon>Chitinophagaceae</taxon>
        <taxon>Chitinophaga</taxon>
    </lineage>
</organism>
<dbReference type="PANTHER" id="PTHR30558:SF3">
    <property type="entry name" value="BIOPOLYMER TRANSPORT PROTEIN EXBD-RELATED"/>
    <property type="match status" value="1"/>
</dbReference>
<keyword evidence="5" id="KW-1133">Transmembrane helix</keyword>
<keyword evidence="3" id="KW-1003">Cell membrane</keyword>
<evidence type="ECO:0000256" key="2">
    <source>
        <dbReference type="ARBA" id="ARBA00005811"/>
    </source>
</evidence>
<evidence type="ECO:0000256" key="4">
    <source>
        <dbReference type="ARBA" id="ARBA00022692"/>
    </source>
</evidence>
<keyword evidence="10" id="KW-1185">Reference proteome</keyword>
<feature type="region of interest" description="Disordered" evidence="8">
    <location>
        <begin position="1"/>
        <end position="22"/>
    </location>
</feature>
<keyword evidence="7" id="KW-0653">Protein transport</keyword>
<comment type="caution">
    <text evidence="9">The sequence shown here is derived from an EMBL/GenBank/DDBJ whole genome shotgun (WGS) entry which is preliminary data.</text>
</comment>
<keyword evidence="4 7" id="KW-0812">Transmembrane</keyword>
<proteinExistence type="inferred from homology"/>
<dbReference type="PANTHER" id="PTHR30558">
    <property type="entry name" value="EXBD MEMBRANE COMPONENT OF PMF-DRIVEN MACROMOLECULE IMPORT SYSTEM"/>
    <property type="match status" value="1"/>
</dbReference>
<dbReference type="EMBL" id="JBEXAC010000002">
    <property type="protein sequence ID" value="MET6998933.1"/>
    <property type="molecule type" value="Genomic_DNA"/>
</dbReference>